<dbReference type="SUPFAM" id="SSF53335">
    <property type="entry name" value="S-adenosyl-L-methionine-dependent methyltransferases"/>
    <property type="match status" value="1"/>
</dbReference>
<gene>
    <name evidence="13" type="primary">TRM44</name>
    <name evidence="13" type="ORF">H4R20_003369</name>
</gene>
<dbReference type="Proteomes" id="UP001140094">
    <property type="component" value="Unassembled WGS sequence"/>
</dbReference>
<dbReference type="Pfam" id="PF07757">
    <property type="entry name" value="AdoMet_MTase"/>
    <property type="match status" value="1"/>
</dbReference>
<comment type="caution">
    <text evidence="13">The sequence shown here is derived from an EMBL/GenBank/DDBJ whole genome shotgun (WGS) entry which is preliminary data.</text>
</comment>
<dbReference type="PANTHER" id="PTHR21210">
    <property type="entry name" value="TRNA (URACIL-O(2)-)-METHYLTRANSFERASE-RELATED"/>
    <property type="match status" value="1"/>
</dbReference>
<evidence type="ECO:0000256" key="10">
    <source>
        <dbReference type="ARBA" id="ARBA00022694"/>
    </source>
</evidence>
<evidence type="ECO:0000256" key="5">
    <source>
        <dbReference type="ARBA" id="ARBA00017788"/>
    </source>
</evidence>
<comment type="catalytic activity">
    <reaction evidence="11 12">
        <text>uridine(44) in tRNA(Ser) + S-adenosyl-L-methionine = 2'-O-methyluridine(44) in tRNA(Ser) + S-adenosyl-L-homocysteine + H(+)</text>
        <dbReference type="Rhea" id="RHEA:43100"/>
        <dbReference type="Rhea" id="RHEA-COMP:10339"/>
        <dbReference type="Rhea" id="RHEA-COMP:10340"/>
        <dbReference type="ChEBI" id="CHEBI:15378"/>
        <dbReference type="ChEBI" id="CHEBI:57856"/>
        <dbReference type="ChEBI" id="CHEBI:59789"/>
        <dbReference type="ChEBI" id="CHEBI:65315"/>
        <dbReference type="ChEBI" id="CHEBI:74478"/>
        <dbReference type="EC" id="2.1.1.211"/>
    </reaction>
</comment>
<evidence type="ECO:0000256" key="12">
    <source>
        <dbReference type="RuleBase" id="RU368004"/>
    </source>
</evidence>
<evidence type="ECO:0000256" key="8">
    <source>
        <dbReference type="ARBA" id="ARBA00022679"/>
    </source>
</evidence>
<reference evidence="13" key="1">
    <citation type="submission" date="2022-07" db="EMBL/GenBank/DDBJ databases">
        <title>Phylogenomic reconstructions and comparative analyses of Kickxellomycotina fungi.</title>
        <authorList>
            <person name="Reynolds N.K."/>
            <person name="Stajich J.E."/>
            <person name="Barry K."/>
            <person name="Grigoriev I.V."/>
            <person name="Crous P."/>
            <person name="Smith M.E."/>
        </authorList>
    </citation>
    <scope>NUCLEOTIDE SEQUENCE</scope>
    <source>
        <strain evidence="13">NRRL 1565</strain>
    </source>
</reference>
<comment type="function">
    <text evidence="12">Adenosyl-L-methionine (AdoMet)-dependent tRNA (uracil-O(2)-)-methyltransferase.</text>
</comment>
<evidence type="ECO:0000256" key="7">
    <source>
        <dbReference type="ARBA" id="ARBA00022603"/>
    </source>
</evidence>
<evidence type="ECO:0000256" key="11">
    <source>
        <dbReference type="ARBA" id="ARBA00047957"/>
    </source>
</evidence>
<dbReference type="GO" id="GO:0030488">
    <property type="term" value="P:tRNA methylation"/>
    <property type="evidence" value="ECO:0007669"/>
    <property type="project" value="UniProtKB-UniRule"/>
</dbReference>
<name>A0A9W8LRG2_9FUNG</name>
<organism evidence="13 14">
    <name type="scientific">Coemansia guatemalensis</name>
    <dbReference type="NCBI Taxonomy" id="2761395"/>
    <lineage>
        <taxon>Eukaryota</taxon>
        <taxon>Fungi</taxon>
        <taxon>Fungi incertae sedis</taxon>
        <taxon>Zoopagomycota</taxon>
        <taxon>Kickxellomycotina</taxon>
        <taxon>Kickxellomycetes</taxon>
        <taxon>Kickxellales</taxon>
        <taxon>Kickxellaceae</taxon>
        <taxon>Coemansia</taxon>
    </lineage>
</organism>
<dbReference type="EMBL" id="JANBUO010000693">
    <property type="protein sequence ID" value="KAJ2802209.1"/>
    <property type="molecule type" value="Genomic_DNA"/>
</dbReference>
<dbReference type="AlphaFoldDB" id="A0A9W8LRG2"/>
<dbReference type="EC" id="2.1.1.211" evidence="4 12"/>
<dbReference type="PANTHER" id="PTHR21210:SF0">
    <property type="entry name" value="TRNA (URACIL-O(2)-)-METHYLTRANSFERASE-RELATED"/>
    <property type="match status" value="1"/>
</dbReference>
<keyword evidence="8 12" id="KW-0808">Transferase</keyword>
<keyword evidence="14" id="KW-1185">Reference proteome</keyword>
<evidence type="ECO:0000256" key="1">
    <source>
        <dbReference type="ARBA" id="ARBA00002778"/>
    </source>
</evidence>
<evidence type="ECO:0000256" key="6">
    <source>
        <dbReference type="ARBA" id="ARBA00022490"/>
    </source>
</evidence>
<evidence type="ECO:0000313" key="14">
    <source>
        <dbReference type="Proteomes" id="UP001140094"/>
    </source>
</evidence>
<evidence type="ECO:0000256" key="3">
    <source>
        <dbReference type="ARBA" id="ARBA00009056"/>
    </source>
</evidence>
<sequence length="478" mass="54467">MLGAEETNASTEALRLAAYAKYKPLYYWDTVQKLQISGTEWRLLISADVDDMDESHFLGVIEKWTLAAEMVIPPIKETEIVSTSTSTETSSNLGTEIKRVSRKLVPKRKDKDSVLNEEVVVSRHGASVYAEFIPQVHHPTELPFYYPKVYSYAFGYLVSEEDDSCDSRKIAILVRELTVGSAMSTKTQQVIWQDMIKRLYKWMVTERIGYQKHMTGDVVVNYEQYKAKYDELKQKYALQWVNNWPEKTDPQKFVYEDIAIASWLICLWKQDEAHNSKPPTFVDLGCGNGLLVYLLNSEGYHGYGIDQSARSIWTKYGSQVDLRAQTLEPYNFTTSADWIIGNHADELVPWIPIIAAQSGTTDSKFVVIPCCPHGLSGKKIDLKTAAGESRYYAYLAYITELAEQCGFELEREFLRIPSTKNVAIVGRRRTSDARQVDIAKLMELGKQGFAPRIPDAARIKTHLAKARQRNRNNHKSND</sequence>
<evidence type="ECO:0000256" key="9">
    <source>
        <dbReference type="ARBA" id="ARBA00022691"/>
    </source>
</evidence>
<keyword evidence="6 12" id="KW-0963">Cytoplasm</keyword>
<accession>A0A9W8LRG2</accession>
<dbReference type="Gene3D" id="3.40.50.150">
    <property type="entry name" value="Vaccinia Virus protein VP39"/>
    <property type="match status" value="1"/>
</dbReference>
<keyword evidence="7 12" id="KW-0489">Methyltransferase</keyword>
<dbReference type="GO" id="GO:0141101">
    <property type="term" value="F:tRNA(Ser) (uridine(44)-2'-O-)-methyltransferase activity"/>
    <property type="evidence" value="ECO:0007669"/>
    <property type="project" value="UniProtKB-EC"/>
</dbReference>
<comment type="similarity">
    <text evidence="3 12">Belongs to the TRM44 family.</text>
</comment>
<comment type="subcellular location">
    <subcellularLocation>
        <location evidence="2 12">Cytoplasm</location>
    </subcellularLocation>
</comment>
<comment type="function">
    <text evidence="1">Probable adenosyl-L-methionine (AdoMet)-dependent tRNA (uracil-O(2)-)-methyltransferase.</text>
</comment>
<dbReference type="InterPro" id="IPR029063">
    <property type="entry name" value="SAM-dependent_MTases_sf"/>
</dbReference>
<keyword evidence="9 12" id="KW-0949">S-adenosyl-L-methionine</keyword>
<keyword evidence="10 12" id="KW-0819">tRNA processing</keyword>
<proteinExistence type="inferred from homology"/>
<dbReference type="InterPro" id="IPR011671">
    <property type="entry name" value="tRNA_uracil_MeTrfase"/>
</dbReference>
<dbReference type="GO" id="GO:0005737">
    <property type="term" value="C:cytoplasm"/>
    <property type="evidence" value="ECO:0007669"/>
    <property type="project" value="UniProtKB-SubCell"/>
</dbReference>
<evidence type="ECO:0000313" key="13">
    <source>
        <dbReference type="EMBL" id="KAJ2802209.1"/>
    </source>
</evidence>
<protein>
    <recommendedName>
        <fullName evidence="5 12">tRNA (uracil-O(2)-)-methyltransferase</fullName>
        <ecNumber evidence="4 12">2.1.1.211</ecNumber>
    </recommendedName>
</protein>
<dbReference type="OrthoDB" id="10047021at2759"/>
<evidence type="ECO:0000256" key="4">
    <source>
        <dbReference type="ARBA" id="ARBA00012795"/>
    </source>
</evidence>
<evidence type="ECO:0000256" key="2">
    <source>
        <dbReference type="ARBA" id="ARBA00004496"/>
    </source>
</evidence>